<dbReference type="PANTHER" id="PTHR10648">
    <property type="entry name" value="SERINE/THREONINE-PROTEIN PHOSPHATASE PP2A 65 KDA REGULATORY SUBUNIT"/>
    <property type="match status" value="1"/>
</dbReference>
<name>A0A9D4TJT6_CHLVU</name>
<keyword evidence="5" id="KW-1185">Reference proteome</keyword>
<comment type="caution">
    <text evidence="4">The sequence shown here is derived from an EMBL/GenBank/DDBJ whole genome shotgun (WGS) entry which is preliminary data.</text>
</comment>
<dbReference type="Gene3D" id="1.25.10.10">
    <property type="entry name" value="Leucine-rich Repeat Variant"/>
    <property type="match status" value="3"/>
</dbReference>
<evidence type="ECO:0000313" key="4">
    <source>
        <dbReference type="EMBL" id="KAI3427261.1"/>
    </source>
</evidence>
<dbReference type="PROSITE" id="PS51379">
    <property type="entry name" value="4FE4S_FER_2"/>
    <property type="match status" value="1"/>
</dbReference>
<reference evidence="4" key="1">
    <citation type="journal article" date="2019" name="Plant J.">
        <title>Chlorella vulgaris genome assembly and annotation reveals the molecular basis for metabolic acclimation to high light conditions.</title>
        <authorList>
            <person name="Cecchin M."/>
            <person name="Marcolungo L."/>
            <person name="Rossato M."/>
            <person name="Girolomoni L."/>
            <person name="Cosentino E."/>
            <person name="Cuine S."/>
            <person name="Li-Beisson Y."/>
            <person name="Delledonne M."/>
            <person name="Ballottari M."/>
        </authorList>
    </citation>
    <scope>NUCLEOTIDE SEQUENCE</scope>
    <source>
        <strain evidence="4">211/11P</strain>
    </source>
</reference>
<dbReference type="GO" id="GO:0000159">
    <property type="term" value="C:protein phosphatase type 2A complex"/>
    <property type="evidence" value="ECO:0007669"/>
    <property type="project" value="TreeGrafter"/>
</dbReference>
<dbReference type="SUPFAM" id="SSF48371">
    <property type="entry name" value="ARM repeat"/>
    <property type="match status" value="1"/>
</dbReference>
<dbReference type="InterPro" id="IPR016024">
    <property type="entry name" value="ARM-type_fold"/>
</dbReference>
<feature type="domain" description="4Fe-4S ferredoxin-type" evidence="3">
    <location>
        <begin position="404"/>
        <end position="433"/>
    </location>
</feature>
<dbReference type="GO" id="GO:0005829">
    <property type="term" value="C:cytosol"/>
    <property type="evidence" value="ECO:0007669"/>
    <property type="project" value="TreeGrafter"/>
</dbReference>
<dbReference type="OrthoDB" id="414039at2759"/>
<dbReference type="AlphaFoldDB" id="A0A9D4TJT6"/>
<dbReference type="InterPro" id="IPR011989">
    <property type="entry name" value="ARM-like"/>
</dbReference>
<evidence type="ECO:0000259" key="3">
    <source>
        <dbReference type="PROSITE" id="PS51379"/>
    </source>
</evidence>
<dbReference type="PANTHER" id="PTHR10648:SF4">
    <property type="entry name" value="PROTEIN PHOSPHATASE 2 (FORMERLY 2A), REGULATORY SUBUNIT A, BETA ISOFORM-RELATED"/>
    <property type="match status" value="1"/>
</dbReference>
<organism evidence="4 5">
    <name type="scientific">Chlorella vulgaris</name>
    <name type="common">Green alga</name>
    <dbReference type="NCBI Taxonomy" id="3077"/>
    <lineage>
        <taxon>Eukaryota</taxon>
        <taxon>Viridiplantae</taxon>
        <taxon>Chlorophyta</taxon>
        <taxon>core chlorophytes</taxon>
        <taxon>Trebouxiophyceae</taxon>
        <taxon>Chlorellales</taxon>
        <taxon>Chlorellaceae</taxon>
        <taxon>Chlorella clade</taxon>
        <taxon>Chlorella</taxon>
    </lineage>
</organism>
<dbReference type="EMBL" id="SIDB01000010">
    <property type="protein sequence ID" value="KAI3427261.1"/>
    <property type="molecule type" value="Genomic_DNA"/>
</dbReference>
<feature type="compositionally biased region" description="Low complexity" evidence="2">
    <location>
        <begin position="161"/>
        <end position="171"/>
    </location>
</feature>
<dbReference type="InterPro" id="IPR051023">
    <property type="entry name" value="PP2A_Regulatory_Subunit_A"/>
</dbReference>
<dbReference type="InterPro" id="IPR017896">
    <property type="entry name" value="4Fe4S_Fe-S-bd"/>
</dbReference>
<accession>A0A9D4TJT6</accession>
<dbReference type="GO" id="GO:0019888">
    <property type="term" value="F:protein phosphatase regulator activity"/>
    <property type="evidence" value="ECO:0007669"/>
    <property type="project" value="TreeGrafter"/>
</dbReference>
<dbReference type="Pfam" id="PF13513">
    <property type="entry name" value="HEAT_EZ"/>
    <property type="match status" value="1"/>
</dbReference>
<sequence>MAQADTASTLPELLALAGNQKHLERERALGRIEHLFDSADPEQKQELLQQVYNGARQLVISEEWEQRLGGLRLARLLLQREADPLFADDMTATCQRLLEDPEVRVRWAVGELLRALCEQLGISVWEKVQACVLESITRNFDRDAAEPSGQLPDHGSEVEDSSGSGSSSSDFLSSLLQQSYRVERPGTGEMRHDTEGWKCLETTFRALQHMMEGCGDAFRPYLDDSLRLLIYRALYHPNRFVREACHFIMGSVCKLLEGPDLEELAPEIAKKLGLGLSDNWSQVRFAASTATRTFMLCTAPYRERVFPLMVPYMCLNRYYVAEGVRLYSQETWRMVMGDQGREEVAKCAPQVVAYYIEQSKANNHAVREAACACIAELMCKVDKAAVAPFVPRLLRALIMCFKDASWPVRDAACLACGRCVTAFPEESREVLEDLYTLWFAHLWDNIFSVREDSAVALGDAVRAYGDEAVARITEKLRVMILEAKDQPADSKAYGSLENTTQFGVAAQRARANDEELHTDKTMFSCGSLAPKLQRGGGSCMDHGFARPKEPWEASDGSIYMLRELSVVAPAAVPEFLPSLVELTRMHHFAHAANLHENLWKQLPAIAENIGKKAFKPYLDDLLGPLFRSLTCGHRLCESSAGRCIGSLRDLIGPGIFAGRLSEDQRRLLESSPDVPPPAGRFAVPGSRVTPQFVLTGRP</sequence>
<evidence type="ECO:0000313" key="5">
    <source>
        <dbReference type="Proteomes" id="UP001055712"/>
    </source>
</evidence>
<reference evidence="4" key="2">
    <citation type="submission" date="2020-11" db="EMBL/GenBank/DDBJ databases">
        <authorList>
            <person name="Cecchin M."/>
            <person name="Marcolungo L."/>
            <person name="Rossato M."/>
            <person name="Girolomoni L."/>
            <person name="Cosentino E."/>
            <person name="Cuine S."/>
            <person name="Li-Beisson Y."/>
            <person name="Delledonne M."/>
            <person name="Ballottari M."/>
        </authorList>
    </citation>
    <scope>NUCLEOTIDE SEQUENCE</scope>
    <source>
        <strain evidence="4">211/11P</strain>
        <tissue evidence="4">Whole cell</tissue>
    </source>
</reference>
<proteinExistence type="predicted"/>
<dbReference type="Proteomes" id="UP001055712">
    <property type="component" value="Unassembled WGS sequence"/>
</dbReference>
<dbReference type="GO" id="GO:0005634">
    <property type="term" value="C:nucleus"/>
    <property type="evidence" value="ECO:0007669"/>
    <property type="project" value="TreeGrafter"/>
</dbReference>
<protein>
    <recommendedName>
        <fullName evidence="3">4Fe-4S ferredoxin-type domain-containing protein</fullName>
    </recommendedName>
</protein>
<evidence type="ECO:0000256" key="2">
    <source>
        <dbReference type="SAM" id="MobiDB-lite"/>
    </source>
</evidence>
<feature type="region of interest" description="Disordered" evidence="2">
    <location>
        <begin position="143"/>
        <end position="171"/>
    </location>
</feature>
<evidence type="ECO:0000256" key="1">
    <source>
        <dbReference type="ARBA" id="ARBA00022737"/>
    </source>
</evidence>
<gene>
    <name evidence="4" type="ORF">D9Q98_007194</name>
</gene>
<keyword evidence="1" id="KW-0677">Repeat</keyword>